<keyword evidence="1" id="KW-0805">Transcription regulation</keyword>
<dbReference type="SUPFAM" id="SSF46689">
    <property type="entry name" value="Homeodomain-like"/>
    <property type="match status" value="1"/>
</dbReference>
<evidence type="ECO:0000256" key="2">
    <source>
        <dbReference type="ARBA" id="ARBA00023125"/>
    </source>
</evidence>
<feature type="DNA-binding region" description="H-T-H motif" evidence="4">
    <location>
        <begin position="29"/>
        <end position="48"/>
    </location>
</feature>
<protein>
    <submittedName>
        <fullName evidence="6">Putative HTH-type transcriptional regulator YvdT</fullName>
    </submittedName>
</protein>
<keyword evidence="3" id="KW-0804">Transcription</keyword>
<feature type="domain" description="HTH tetR-type" evidence="5">
    <location>
        <begin position="6"/>
        <end position="66"/>
    </location>
</feature>
<dbReference type="RefSeq" id="WP_158255867.1">
    <property type="nucleotide sequence ID" value="NZ_PVXP01000002.1"/>
</dbReference>
<keyword evidence="2 4" id="KW-0238">DNA-binding</keyword>
<dbReference type="InterPro" id="IPR001647">
    <property type="entry name" value="HTH_TetR"/>
</dbReference>
<evidence type="ECO:0000256" key="1">
    <source>
        <dbReference type="ARBA" id="ARBA00023015"/>
    </source>
</evidence>
<dbReference type="Pfam" id="PF00440">
    <property type="entry name" value="TetR_N"/>
    <property type="match status" value="1"/>
</dbReference>
<dbReference type="PRINTS" id="PR00455">
    <property type="entry name" value="HTHTETR"/>
</dbReference>
<evidence type="ECO:0000313" key="7">
    <source>
        <dbReference type="Proteomes" id="UP000237798"/>
    </source>
</evidence>
<dbReference type="SUPFAM" id="SSF48498">
    <property type="entry name" value="Tetracyclin repressor-like, C-terminal domain"/>
    <property type="match status" value="1"/>
</dbReference>
<dbReference type="InterPro" id="IPR023772">
    <property type="entry name" value="DNA-bd_HTH_TetR-type_CS"/>
</dbReference>
<dbReference type="Pfam" id="PF21303">
    <property type="entry name" value="TetR_C_39"/>
    <property type="match status" value="1"/>
</dbReference>
<reference evidence="6 7" key="1">
    <citation type="submission" date="2018-03" db="EMBL/GenBank/DDBJ databases">
        <title>Genome sequence of Clostridium luticellarii DSM 29923.</title>
        <authorList>
            <person name="Poehlein A."/>
            <person name="Daniel R."/>
        </authorList>
    </citation>
    <scope>NUCLEOTIDE SEQUENCE [LARGE SCALE GENOMIC DNA]</scope>
    <source>
        <strain evidence="6 7">DSM 29923</strain>
    </source>
</reference>
<dbReference type="InterPro" id="IPR036271">
    <property type="entry name" value="Tet_transcr_reg_TetR-rel_C_sf"/>
</dbReference>
<accession>A0A2T0BSF8</accession>
<organism evidence="6 7">
    <name type="scientific">Clostridium luticellarii</name>
    <dbReference type="NCBI Taxonomy" id="1691940"/>
    <lineage>
        <taxon>Bacteria</taxon>
        <taxon>Bacillati</taxon>
        <taxon>Bacillota</taxon>
        <taxon>Clostridia</taxon>
        <taxon>Eubacteriales</taxon>
        <taxon>Clostridiaceae</taxon>
        <taxon>Clostridium</taxon>
    </lineage>
</organism>
<dbReference type="AlphaFoldDB" id="A0A2T0BSF8"/>
<dbReference type="PANTHER" id="PTHR47506">
    <property type="entry name" value="TRANSCRIPTIONAL REGULATORY PROTEIN"/>
    <property type="match status" value="1"/>
</dbReference>
<evidence type="ECO:0000256" key="3">
    <source>
        <dbReference type="ARBA" id="ARBA00023163"/>
    </source>
</evidence>
<evidence type="ECO:0000259" key="5">
    <source>
        <dbReference type="PROSITE" id="PS50977"/>
    </source>
</evidence>
<gene>
    <name evidence="6" type="primary">yvdT_1</name>
    <name evidence="6" type="ORF">CLLU_03060</name>
</gene>
<dbReference type="OrthoDB" id="9814200at2"/>
<comment type="caution">
    <text evidence="6">The sequence shown here is derived from an EMBL/GenBank/DDBJ whole genome shotgun (WGS) entry which is preliminary data.</text>
</comment>
<dbReference type="GO" id="GO:0003677">
    <property type="term" value="F:DNA binding"/>
    <property type="evidence" value="ECO:0007669"/>
    <property type="project" value="UniProtKB-UniRule"/>
</dbReference>
<dbReference type="PROSITE" id="PS01081">
    <property type="entry name" value="HTH_TETR_1"/>
    <property type="match status" value="1"/>
</dbReference>
<name>A0A2T0BSF8_9CLOT</name>
<dbReference type="PROSITE" id="PS50977">
    <property type="entry name" value="HTH_TETR_2"/>
    <property type="match status" value="1"/>
</dbReference>
<sequence>MARQPSIKKEDLLSTALALFRKNGVDHTSVSDIVKELHIAQGSFYNYFRSKDDIFAAVLELVTENTIKEMRKTLNRTDINPIQKLNLLTIQDFRMNRHNDSLFDVLHESRYTSAHLQYIVSRINKLKPIYAELIRQGVKEGCFTTSYPDEAAQFLLTATKFVFDPAFFTYNREEMLRMARAVGDFYERVLGAAYNMQMLKEMEQNIATYWESEYHEN</sequence>
<dbReference type="Proteomes" id="UP000237798">
    <property type="component" value="Unassembled WGS sequence"/>
</dbReference>
<evidence type="ECO:0000256" key="4">
    <source>
        <dbReference type="PROSITE-ProRule" id="PRU00335"/>
    </source>
</evidence>
<evidence type="ECO:0000313" key="6">
    <source>
        <dbReference type="EMBL" id="PRR86821.1"/>
    </source>
</evidence>
<dbReference type="InterPro" id="IPR049149">
    <property type="entry name" value="TetR/AcrR_C"/>
</dbReference>
<dbReference type="Gene3D" id="1.10.357.10">
    <property type="entry name" value="Tetracycline Repressor, domain 2"/>
    <property type="match status" value="1"/>
</dbReference>
<proteinExistence type="predicted"/>
<dbReference type="EMBL" id="PVXP01000002">
    <property type="protein sequence ID" value="PRR86821.1"/>
    <property type="molecule type" value="Genomic_DNA"/>
</dbReference>
<keyword evidence="7" id="KW-1185">Reference proteome</keyword>
<dbReference type="InterPro" id="IPR009057">
    <property type="entry name" value="Homeodomain-like_sf"/>
</dbReference>
<dbReference type="PANTHER" id="PTHR47506:SF1">
    <property type="entry name" value="HTH-TYPE TRANSCRIPTIONAL REGULATOR YJDC"/>
    <property type="match status" value="1"/>
</dbReference>